<name>A0ABW2Z712_9FLAO</name>
<dbReference type="EMBL" id="JBHTIC010000008">
    <property type="protein sequence ID" value="MFD0762069.1"/>
    <property type="molecule type" value="Genomic_DNA"/>
</dbReference>
<comment type="caution">
    <text evidence="2">The sequence shown here is derived from an EMBL/GenBank/DDBJ whole genome shotgun (WGS) entry which is preliminary data.</text>
</comment>
<dbReference type="InterPro" id="IPR052044">
    <property type="entry name" value="PKS_Associated_Protein"/>
</dbReference>
<protein>
    <submittedName>
        <fullName evidence="2">Cupin domain-containing protein</fullName>
    </submittedName>
</protein>
<dbReference type="PANTHER" id="PTHR36114">
    <property type="entry name" value="16.7 KDA PROTEIN IN WHIE LOCUS"/>
    <property type="match status" value="1"/>
</dbReference>
<keyword evidence="3" id="KW-1185">Reference proteome</keyword>
<gene>
    <name evidence="2" type="ORF">ACFQZW_08250</name>
</gene>
<dbReference type="InterPro" id="IPR014710">
    <property type="entry name" value="RmlC-like_jellyroll"/>
</dbReference>
<feature type="domain" description="Cupin type-2" evidence="1">
    <location>
        <begin position="34"/>
        <end position="96"/>
    </location>
</feature>
<sequence>MINIKDQIKKLQSYYSPKIIAEVNNEYVKIAKIKGDKVPWHMHEKEDELFYILEGSLVMELEKQPSFTMQRGNLFVVSKGVCHKVSSKKECVILLIESKTTLHTGNVKTEITKLIKEQKNEKNQL</sequence>
<accession>A0ABW2Z712</accession>
<dbReference type="SUPFAM" id="SSF51182">
    <property type="entry name" value="RmlC-like cupins"/>
    <property type="match status" value="1"/>
</dbReference>
<dbReference type="Proteomes" id="UP001597032">
    <property type="component" value="Unassembled WGS sequence"/>
</dbReference>
<dbReference type="CDD" id="cd02226">
    <property type="entry name" value="cupin_YdbB-like"/>
    <property type="match status" value="1"/>
</dbReference>
<organism evidence="2 3">
    <name type="scientific">Lutibacter aestuarii</name>
    <dbReference type="NCBI Taxonomy" id="861111"/>
    <lineage>
        <taxon>Bacteria</taxon>
        <taxon>Pseudomonadati</taxon>
        <taxon>Bacteroidota</taxon>
        <taxon>Flavobacteriia</taxon>
        <taxon>Flavobacteriales</taxon>
        <taxon>Flavobacteriaceae</taxon>
        <taxon>Lutibacter</taxon>
    </lineage>
</organism>
<evidence type="ECO:0000313" key="2">
    <source>
        <dbReference type="EMBL" id="MFD0762069.1"/>
    </source>
</evidence>
<dbReference type="InterPro" id="IPR011051">
    <property type="entry name" value="RmlC_Cupin_sf"/>
</dbReference>
<dbReference type="Gene3D" id="2.60.120.10">
    <property type="entry name" value="Jelly Rolls"/>
    <property type="match status" value="1"/>
</dbReference>
<reference evidence="3" key="1">
    <citation type="journal article" date="2019" name="Int. J. Syst. Evol. Microbiol.">
        <title>The Global Catalogue of Microorganisms (GCM) 10K type strain sequencing project: providing services to taxonomists for standard genome sequencing and annotation.</title>
        <authorList>
            <consortium name="The Broad Institute Genomics Platform"/>
            <consortium name="The Broad Institute Genome Sequencing Center for Infectious Disease"/>
            <person name="Wu L."/>
            <person name="Ma J."/>
        </authorList>
    </citation>
    <scope>NUCLEOTIDE SEQUENCE [LARGE SCALE GENOMIC DNA]</scope>
    <source>
        <strain evidence="3">CCUG 60022</strain>
    </source>
</reference>
<dbReference type="Pfam" id="PF07883">
    <property type="entry name" value="Cupin_2"/>
    <property type="match status" value="1"/>
</dbReference>
<dbReference type="InterPro" id="IPR013096">
    <property type="entry name" value="Cupin_2"/>
</dbReference>
<dbReference type="PANTHER" id="PTHR36114:SF1">
    <property type="entry name" value="16.7 KDA PROTEIN IN WHIE LOCUS"/>
    <property type="match status" value="1"/>
</dbReference>
<proteinExistence type="predicted"/>
<evidence type="ECO:0000313" key="3">
    <source>
        <dbReference type="Proteomes" id="UP001597032"/>
    </source>
</evidence>
<dbReference type="RefSeq" id="WP_386782287.1">
    <property type="nucleotide sequence ID" value="NZ_JBHTIC010000008.1"/>
</dbReference>
<evidence type="ECO:0000259" key="1">
    <source>
        <dbReference type="Pfam" id="PF07883"/>
    </source>
</evidence>